<evidence type="ECO:0000313" key="2">
    <source>
        <dbReference type="EMBL" id="GFQ86642.1"/>
    </source>
</evidence>
<feature type="compositionally biased region" description="Polar residues" evidence="1">
    <location>
        <begin position="262"/>
        <end position="273"/>
    </location>
</feature>
<dbReference type="Proteomes" id="UP000887116">
    <property type="component" value="Unassembled WGS sequence"/>
</dbReference>
<sequence>MLEAADSFFEEFKNKKEIVSAINTLQLSARTVTRRIEVIAENLEAELANDMENCIFFSLQMDESTDVTNISQLAICVKMVFSDFTTKEEFLKVLPLKGSTRGENIFSTFKKYITDVKLPVQKLSSIKTDGVPAMTGKKKGFIALCRQDSLFPKFISYHCLKHQEMLCAKTIGFQHVFTIVTKIINSIRSGAVQHRLFKLLLEDEDVQFTDLLLHTEVRWLSRALNYNEADFRQYILSSDEDYNDEDYDENDINIPSSEEYDQTNTDRLSNTGISMRKMEYAEEEKNIDDNEHGVKSPSSIKYDETETGTNGDDSDEEREDDEEEEDDDGDEEEEYEDDDRDEKENKAILVSSEESNEDADSEASKDSEEDKDEDKKTRSKKKNIGNEGSKTTKDCKGNKTKYGSCREEIYGEKNSKRMKESVSAEHEDGTIYRRADSFKVIGKKSRTIREEEKRNKKGRKINMKDSRIYYSFYKNASEESEMEDYSGLFLPEGMTYIPGGERSPGKS</sequence>
<protein>
    <submittedName>
        <fullName evidence="2">Zinc finger BED domain-containing protein 5</fullName>
    </submittedName>
</protein>
<dbReference type="EMBL" id="BMAO01013144">
    <property type="protein sequence ID" value="GFQ86642.1"/>
    <property type="molecule type" value="Genomic_DNA"/>
</dbReference>
<dbReference type="AlphaFoldDB" id="A0A8X6I355"/>
<gene>
    <name evidence="2" type="primary">ZBED5</name>
    <name evidence="2" type="ORF">TNCT_511392</name>
</gene>
<dbReference type="PANTHER" id="PTHR45913">
    <property type="entry name" value="EPM2A-INTERACTING PROTEIN 1"/>
    <property type="match status" value="1"/>
</dbReference>
<organism evidence="2 3">
    <name type="scientific">Trichonephila clavata</name>
    <name type="common">Joro spider</name>
    <name type="synonym">Nephila clavata</name>
    <dbReference type="NCBI Taxonomy" id="2740835"/>
    <lineage>
        <taxon>Eukaryota</taxon>
        <taxon>Metazoa</taxon>
        <taxon>Ecdysozoa</taxon>
        <taxon>Arthropoda</taxon>
        <taxon>Chelicerata</taxon>
        <taxon>Arachnida</taxon>
        <taxon>Araneae</taxon>
        <taxon>Araneomorphae</taxon>
        <taxon>Entelegynae</taxon>
        <taxon>Araneoidea</taxon>
        <taxon>Nephilidae</taxon>
        <taxon>Trichonephila</taxon>
    </lineage>
</organism>
<reference evidence="2" key="1">
    <citation type="submission" date="2020-07" db="EMBL/GenBank/DDBJ databases">
        <title>Multicomponent nature underlies the extraordinary mechanical properties of spider dragline silk.</title>
        <authorList>
            <person name="Kono N."/>
            <person name="Nakamura H."/>
            <person name="Mori M."/>
            <person name="Yoshida Y."/>
            <person name="Ohtoshi R."/>
            <person name="Malay A.D."/>
            <person name="Moran D.A.P."/>
            <person name="Tomita M."/>
            <person name="Numata K."/>
            <person name="Arakawa K."/>
        </authorList>
    </citation>
    <scope>NUCLEOTIDE SEQUENCE</scope>
</reference>
<dbReference type="OrthoDB" id="6416985at2759"/>
<proteinExistence type="predicted"/>
<feature type="compositionally biased region" description="Acidic residues" evidence="1">
    <location>
        <begin position="242"/>
        <end position="251"/>
    </location>
</feature>
<name>A0A8X6I355_TRICU</name>
<feature type="compositionally biased region" description="Basic and acidic residues" evidence="1">
    <location>
        <begin position="362"/>
        <end position="376"/>
    </location>
</feature>
<dbReference type="PANTHER" id="PTHR45913:SF21">
    <property type="entry name" value="DUF4371 DOMAIN-CONTAINING PROTEIN"/>
    <property type="match status" value="1"/>
</dbReference>
<keyword evidence="3" id="KW-1185">Reference proteome</keyword>
<evidence type="ECO:0000313" key="3">
    <source>
        <dbReference type="Proteomes" id="UP000887116"/>
    </source>
</evidence>
<comment type="caution">
    <text evidence="2">The sequence shown here is derived from an EMBL/GenBank/DDBJ whole genome shotgun (WGS) entry which is preliminary data.</text>
</comment>
<feature type="compositionally biased region" description="Acidic residues" evidence="1">
    <location>
        <begin position="312"/>
        <end position="341"/>
    </location>
</feature>
<accession>A0A8X6I355</accession>
<feature type="compositionally biased region" description="Basic and acidic residues" evidence="1">
    <location>
        <begin position="276"/>
        <end position="294"/>
    </location>
</feature>
<evidence type="ECO:0000256" key="1">
    <source>
        <dbReference type="SAM" id="MobiDB-lite"/>
    </source>
</evidence>
<feature type="region of interest" description="Disordered" evidence="1">
    <location>
        <begin position="242"/>
        <end position="402"/>
    </location>
</feature>